<dbReference type="InterPro" id="IPR023393">
    <property type="entry name" value="START-like_dom_sf"/>
</dbReference>
<dbReference type="InterPro" id="IPR010099">
    <property type="entry name" value="SDR39U1"/>
</dbReference>
<comment type="similarity">
    <text evidence="1">Belongs to the ribosome association toxin RatA family.</text>
</comment>
<dbReference type="SUPFAM" id="SSF51735">
    <property type="entry name" value="NAD(P)-binding Rossmann-fold domains"/>
    <property type="match status" value="1"/>
</dbReference>
<dbReference type="Gene3D" id="3.40.50.720">
    <property type="entry name" value="NAD(P)-binding Rossmann-like Domain"/>
    <property type="match status" value="1"/>
</dbReference>
<dbReference type="AlphaFoldDB" id="A0A934RZZ7"/>
<feature type="domain" description="NAD-dependent epimerase/dehydratase" evidence="3">
    <location>
        <begin position="156"/>
        <end position="366"/>
    </location>
</feature>
<accession>A0A934RZZ7</accession>
<dbReference type="CDD" id="cd07820">
    <property type="entry name" value="SRPBCC_3"/>
    <property type="match status" value="1"/>
</dbReference>
<evidence type="ECO:0000256" key="1">
    <source>
        <dbReference type="ARBA" id="ARBA00008918"/>
    </source>
</evidence>
<comment type="similarity">
    <text evidence="2">Belongs to the NAD(P)-dependent epimerase/dehydratase family. SDR39U1 subfamily.</text>
</comment>
<evidence type="ECO:0000259" key="5">
    <source>
        <dbReference type="Pfam" id="PF08338"/>
    </source>
</evidence>
<evidence type="ECO:0000259" key="4">
    <source>
        <dbReference type="Pfam" id="PF03364"/>
    </source>
</evidence>
<dbReference type="Pfam" id="PF01370">
    <property type="entry name" value="Epimerase"/>
    <property type="match status" value="1"/>
</dbReference>
<comment type="caution">
    <text evidence="6">The sequence shown here is derived from an EMBL/GenBank/DDBJ whole genome shotgun (WGS) entry which is preliminary data.</text>
</comment>
<evidence type="ECO:0000313" key="6">
    <source>
        <dbReference type="EMBL" id="MBK1879776.1"/>
    </source>
</evidence>
<name>A0A934RZZ7_9BACT</name>
<dbReference type="Pfam" id="PF03364">
    <property type="entry name" value="Polyketide_cyc"/>
    <property type="match status" value="1"/>
</dbReference>
<dbReference type="Gene3D" id="3.30.530.20">
    <property type="match status" value="1"/>
</dbReference>
<dbReference type="NCBIfam" id="TIGR01777">
    <property type="entry name" value="yfcH"/>
    <property type="match status" value="1"/>
</dbReference>
<dbReference type="InterPro" id="IPR013549">
    <property type="entry name" value="DUF1731"/>
</dbReference>
<dbReference type="InterPro" id="IPR036291">
    <property type="entry name" value="NAD(P)-bd_dom_sf"/>
</dbReference>
<organism evidence="6 7">
    <name type="scientific">Pelagicoccus mobilis</name>
    <dbReference type="NCBI Taxonomy" id="415221"/>
    <lineage>
        <taxon>Bacteria</taxon>
        <taxon>Pseudomonadati</taxon>
        <taxon>Verrucomicrobiota</taxon>
        <taxon>Opitutia</taxon>
        <taxon>Puniceicoccales</taxon>
        <taxon>Pelagicoccaceae</taxon>
        <taxon>Pelagicoccus</taxon>
    </lineage>
</organism>
<sequence>MKFEKRSRVPASAKELFDWHGRKGAFTRLAPPWQTLEVLREDPGLEVGKRVELNVSTPLGKKRWNAVHVECEDGKGFTDTQEKGPFKSWRHEHRFVPVSEGESELRDVIEFELPFGGLGKSYVLKQLQRSFDYRHWITKRDLELGKLLPESRPMRVAITGGSGFLGTQLRALLGGLGHEVFVVTRRGRDENDIVWNPYRGEIDRGAMEGMDAVIHLAGENLSSGRWTEERKKRLWSSRVDSTRFLVDVMGTLKSPPGVFLSGSGVGIYGNDPEAERTECSNPGDGFLAELCKAWEKEAIRAESLDTRVCLLRTGVVIDPRGGALQKMLPAFRLGLGGPLGSGRQWFPWISVEDWIGAVGWLLSDSRARGAVNLVAPEAMRQGEFARCLGRGVRRPAMLPAPALALKGALGEMADEALLSSCRVKPEILDSLGYSFVDPELSGLLTRVL</sequence>
<feature type="domain" description="DUF1731" evidence="5">
    <location>
        <begin position="400"/>
        <end position="444"/>
    </location>
</feature>
<evidence type="ECO:0000256" key="2">
    <source>
        <dbReference type="ARBA" id="ARBA00009353"/>
    </source>
</evidence>
<gene>
    <name evidence="6" type="ORF">JIN87_23025</name>
</gene>
<dbReference type="SUPFAM" id="SSF55961">
    <property type="entry name" value="Bet v1-like"/>
    <property type="match status" value="1"/>
</dbReference>
<feature type="domain" description="Coenzyme Q-binding protein COQ10 START" evidence="4">
    <location>
        <begin position="9"/>
        <end position="128"/>
    </location>
</feature>
<evidence type="ECO:0000313" key="7">
    <source>
        <dbReference type="Proteomes" id="UP000617628"/>
    </source>
</evidence>
<keyword evidence="7" id="KW-1185">Reference proteome</keyword>
<dbReference type="InterPro" id="IPR001509">
    <property type="entry name" value="Epimerase_deHydtase"/>
</dbReference>
<reference evidence="6" key="1">
    <citation type="submission" date="2021-01" db="EMBL/GenBank/DDBJ databases">
        <title>Modified the classification status of verrucomicrobia.</title>
        <authorList>
            <person name="Feng X."/>
        </authorList>
    </citation>
    <scope>NUCLEOTIDE SEQUENCE</scope>
    <source>
        <strain evidence="6">KCTC 13126</strain>
    </source>
</reference>
<dbReference type="Pfam" id="PF08338">
    <property type="entry name" value="DUF1731"/>
    <property type="match status" value="1"/>
</dbReference>
<dbReference type="EMBL" id="JAENIL010000058">
    <property type="protein sequence ID" value="MBK1879776.1"/>
    <property type="molecule type" value="Genomic_DNA"/>
</dbReference>
<proteinExistence type="inferred from homology"/>
<dbReference type="InterPro" id="IPR005031">
    <property type="entry name" value="COQ10_START"/>
</dbReference>
<evidence type="ECO:0000259" key="3">
    <source>
        <dbReference type="Pfam" id="PF01370"/>
    </source>
</evidence>
<dbReference type="Proteomes" id="UP000617628">
    <property type="component" value="Unassembled WGS sequence"/>
</dbReference>
<protein>
    <submittedName>
        <fullName evidence="6">TIGR01777 family oxidoreductase</fullName>
    </submittedName>
</protein>
<dbReference type="RefSeq" id="WP_200357989.1">
    <property type="nucleotide sequence ID" value="NZ_JAENIL010000058.1"/>
</dbReference>
<dbReference type="PANTHER" id="PTHR11092">
    <property type="entry name" value="SUGAR NUCLEOTIDE EPIMERASE RELATED"/>
    <property type="match status" value="1"/>
</dbReference>
<dbReference type="PANTHER" id="PTHR11092:SF0">
    <property type="entry name" value="EPIMERASE FAMILY PROTEIN SDR39U1"/>
    <property type="match status" value="1"/>
</dbReference>